<feature type="signal peptide" evidence="10">
    <location>
        <begin position="1"/>
        <end position="27"/>
    </location>
</feature>
<keyword evidence="3 8" id="KW-1134">Transmembrane beta strand</keyword>
<dbReference type="InterPro" id="IPR000531">
    <property type="entry name" value="Beta-barrel_TonB"/>
</dbReference>
<evidence type="ECO:0000256" key="3">
    <source>
        <dbReference type="ARBA" id="ARBA00022452"/>
    </source>
</evidence>
<reference evidence="13 14" key="1">
    <citation type="submission" date="2019-06" db="EMBL/GenBank/DDBJ databases">
        <title>Whole genome sequence for Cellvibrionaceae sp. R142.</title>
        <authorList>
            <person name="Wang G."/>
        </authorList>
    </citation>
    <scope>NUCLEOTIDE SEQUENCE [LARGE SCALE GENOMIC DNA]</scope>
    <source>
        <strain evidence="13 14">R142</strain>
    </source>
</reference>
<keyword evidence="6 8" id="KW-0472">Membrane</keyword>
<keyword evidence="4 8" id="KW-0812">Transmembrane</keyword>
<evidence type="ECO:0000256" key="5">
    <source>
        <dbReference type="ARBA" id="ARBA00023077"/>
    </source>
</evidence>
<proteinExistence type="inferred from homology"/>
<keyword evidence="5 9" id="KW-0798">TonB box</keyword>
<dbReference type="Pfam" id="PF07715">
    <property type="entry name" value="Plug"/>
    <property type="match status" value="1"/>
</dbReference>
<organism evidence="13 14">
    <name type="scientific">Exilibacterium tricleocarpae</name>
    <dbReference type="NCBI Taxonomy" id="2591008"/>
    <lineage>
        <taxon>Bacteria</taxon>
        <taxon>Pseudomonadati</taxon>
        <taxon>Pseudomonadota</taxon>
        <taxon>Gammaproteobacteria</taxon>
        <taxon>Cellvibrionales</taxon>
        <taxon>Cellvibrionaceae</taxon>
        <taxon>Exilibacterium</taxon>
    </lineage>
</organism>
<comment type="similarity">
    <text evidence="8 9">Belongs to the TonB-dependent receptor family.</text>
</comment>
<gene>
    <name evidence="13" type="ORF">FKG94_11130</name>
</gene>
<dbReference type="PANTHER" id="PTHR47234">
    <property type="match status" value="1"/>
</dbReference>
<dbReference type="AlphaFoldDB" id="A0A545TQB9"/>
<dbReference type="Gene3D" id="2.40.170.20">
    <property type="entry name" value="TonB-dependent receptor, beta-barrel domain"/>
    <property type="match status" value="1"/>
</dbReference>
<dbReference type="PANTHER" id="PTHR47234:SF2">
    <property type="entry name" value="TONB-DEPENDENT RECEPTOR"/>
    <property type="match status" value="1"/>
</dbReference>
<dbReference type="GO" id="GO:0009279">
    <property type="term" value="C:cell outer membrane"/>
    <property type="evidence" value="ECO:0007669"/>
    <property type="project" value="UniProtKB-SubCell"/>
</dbReference>
<feature type="chain" id="PRO_5021943029" evidence="10">
    <location>
        <begin position="28"/>
        <end position="887"/>
    </location>
</feature>
<evidence type="ECO:0000256" key="1">
    <source>
        <dbReference type="ARBA" id="ARBA00004571"/>
    </source>
</evidence>
<keyword evidence="14" id="KW-1185">Reference proteome</keyword>
<keyword evidence="7 8" id="KW-0998">Cell outer membrane</keyword>
<evidence type="ECO:0000256" key="8">
    <source>
        <dbReference type="PROSITE-ProRule" id="PRU01360"/>
    </source>
</evidence>
<evidence type="ECO:0000256" key="9">
    <source>
        <dbReference type="RuleBase" id="RU003357"/>
    </source>
</evidence>
<dbReference type="InterPro" id="IPR012910">
    <property type="entry name" value="Plug_dom"/>
</dbReference>
<evidence type="ECO:0000256" key="6">
    <source>
        <dbReference type="ARBA" id="ARBA00023136"/>
    </source>
</evidence>
<evidence type="ECO:0000256" key="10">
    <source>
        <dbReference type="SAM" id="SignalP"/>
    </source>
</evidence>
<dbReference type="OrthoDB" id="9805434at2"/>
<dbReference type="RefSeq" id="WP_142904306.1">
    <property type="nucleotide sequence ID" value="NZ_ML660092.1"/>
</dbReference>
<dbReference type="EMBL" id="VHSG01000011">
    <property type="protein sequence ID" value="TQV79416.1"/>
    <property type="molecule type" value="Genomic_DNA"/>
</dbReference>
<keyword evidence="13" id="KW-0675">Receptor</keyword>
<keyword evidence="10" id="KW-0732">Signal</keyword>
<protein>
    <submittedName>
        <fullName evidence="13">TonB-dependent receptor</fullName>
    </submittedName>
</protein>
<evidence type="ECO:0000313" key="13">
    <source>
        <dbReference type="EMBL" id="TQV79416.1"/>
    </source>
</evidence>
<dbReference type="Pfam" id="PF00593">
    <property type="entry name" value="TonB_dep_Rec_b-barrel"/>
    <property type="match status" value="1"/>
</dbReference>
<comment type="subcellular location">
    <subcellularLocation>
        <location evidence="1 8">Cell outer membrane</location>
        <topology evidence="1 8">Multi-pass membrane protein</topology>
    </subcellularLocation>
</comment>
<dbReference type="PROSITE" id="PS52016">
    <property type="entry name" value="TONB_DEPENDENT_REC_3"/>
    <property type="match status" value="1"/>
</dbReference>
<dbReference type="Gene3D" id="2.170.130.10">
    <property type="entry name" value="TonB-dependent receptor, plug domain"/>
    <property type="match status" value="1"/>
</dbReference>
<evidence type="ECO:0000256" key="7">
    <source>
        <dbReference type="ARBA" id="ARBA00023237"/>
    </source>
</evidence>
<dbReference type="InterPro" id="IPR037066">
    <property type="entry name" value="Plug_dom_sf"/>
</dbReference>
<evidence type="ECO:0000256" key="4">
    <source>
        <dbReference type="ARBA" id="ARBA00022692"/>
    </source>
</evidence>
<evidence type="ECO:0000259" key="12">
    <source>
        <dbReference type="Pfam" id="PF07715"/>
    </source>
</evidence>
<keyword evidence="2 8" id="KW-0813">Transport</keyword>
<evidence type="ECO:0000256" key="2">
    <source>
        <dbReference type="ARBA" id="ARBA00022448"/>
    </source>
</evidence>
<name>A0A545TQB9_9GAMM</name>
<comment type="caution">
    <text evidence="13">The sequence shown here is derived from an EMBL/GenBank/DDBJ whole genome shotgun (WGS) entry which is preliminary data.</text>
</comment>
<evidence type="ECO:0000259" key="11">
    <source>
        <dbReference type="Pfam" id="PF00593"/>
    </source>
</evidence>
<dbReference type="InterPro" id="IPR036942">
    <property type="entry name" value="Beta-barrel_TonB_sf"/>
</dbReference>
<accession>A0A545TQB9</accession>
<feature type="domain" description="TonB-dependent receptor-like beta-barrel" evidence="11">
    <location>
        <begin position="396"/>
        <end position="850"/>
    </location>
</feature>
<evidence type="ECO:0000313" key="14">
    <source>
        <dbReference type="Proteomes" id="UP000319732"/>
    </source>
</evidence>
<feature type="domain" description="TonB-dependent receptor plug" evidence="12">
    <location>
        <begin position="52"/>
        <end position="166"/>
    </location>
</feature>
<dbReference type="Proteomes" id="UP000319732">
    <property type="component" value="Unassembled WGS sequence"/>
</dbReference>
<dbReference type="InterPro" id="IPR039426">
    <property type="entry name" value="TonB-dep_rcpt-like"/>
</dbReference>
<dbReference type="SUPFAM" id="SSF56935">
    <property type="entry name" value="Porins"/>
    <property type="match status" value="1"/>
</dbReference>
<sequence length="887" mass="95572">MNVKNPLSLAISAVLVGASTLTLPVTAQTDAGEEGESIEEVIVTGSRIRSTVSDSTRPVTVIGGLDIEVTGVKSVAEVLRNTAFNSFGSYREQSGSSFGQIALANLRGLGEDRTAVLINGRRVPGNPLTGTSAVDLNSIPMVGLDRIEILTDSASAVYGADAIGGVINIIYDDDFEGAEFEIGTEEPTRDGGDSDSFKFAFGASGDKTSILFAGEWLKRNPIFDADRDYSRASVRPGPGGGLPRHAIDTVGVSDGGNTGYTLNRDEAFQVSSCDSSVYVPIANPRGIDGEGCGYAFANLSMQTGGIERASTYLKGTYEIDEDHELYIENRYSRIESFGRFAPAVGFIRVSAANPLNPRGDDAMGGPGLGEDIDVAHRFVGHGNRDDAFNSNEYDTIVGIKGEINNTDINYDFYARHYEYVSQNEGDTYVLSSVLTQLIDAGQYDFRNPLSQDPDHLAAVALSSATLFRDISTENTSAGLSLDGAFEGFGTGQIGWASGFEVASETYKDQYDSFREANNVIGSAGNTASGSRSRWAAFAEVEVPLFTGFSTNIAVRYDDYDDFGSEASPQIAFRYQPNDVVTLRASWGEGFKAPNLTDLGSSLASSNENVTDLRRCRAQGIPDSACPTAQVEEYTGGNPELDAETTESWNFGVIVNPTDTLTLSLDWFSIDIEDSIDSLDLQDVLTFEGEGTLPAGVIVNRGNSTGGIPGAITACSGGVTPPDCGIINVFANLATEEIEGIDLRAQFDLSTDIGNWMAAIEHSHILTYDYQPTPIAEVIDRPGTERYPEFRSNVTLRWSMDQWIVNYVYRYIASFDGASEGSEYPAWDGMDIGAIWQTPWGGDLSFGIRNLTDEDPSINDTAGYNSEIVLDIYDVAGRVPYISYRHTF</sequence>